<dbReference type="PROSITE" id="PS50013">
    <property type="entry name" value="CHROMO_2"/>
    <property type="match status" value="1"/>
</dbReference>
<dbReference type="Proteomes" id="UP000781932">
    <property type="component" value="Unassembled WGS sequence"/>
</dbReference>
<organism evidence="2 3">
    <name type="scientific">Colletotrichum karsti</name>
    <dbReference type="NCBI Taxonomy" id="1095194"/>
    <lineage>
        <taxon>Eukaryota</taxon>
        <taxon>Fungi</taxon>
        <taxon>Dikarya</taxon>
        <taxon>Ascomycota</taxon>
        <taxon>Pezizomycotina</taxon>
        <taxon>Sordariomycetes</taxon>
        <taxon>Hypocreomycetidae</taxon>
        <taxon>Glomerellales</taxon>
        <taxon>Glomerellaceae</taxon>
        <taxon>Colletotrichum</taxon>
        <taxon>Colletotrichum boninense species complex</taxon>
    </lineage>
</organism>
<evidence type="ECO:0000313" key="3">
    <source>
        <dbReference type="Proteomes" id="UP000781932"/>
    </source>
</evidence>
<reference evidence="2" key="1">
    <citation type="submission" date="2020-03" db="EMBL/GenBank/DDBJ databases">
        <authorList>
            <person name="He L."/>
        </authorList>
    </citation>
    <scope>NUCLEOTIDE SEQUENCE</scope>
    <source>
        <strain evidence="2">CkLH20</strain>
    </source>
</reference>
<name>A0A9P6I765_9PEZI</name>
<evidence type="ECO:0000259" key="1">
    <source>
        <dbReference type="PROSITE" id="PS50013"/>
    </source>
</evidence>
<dbReference type="AlphaFoldDB" id="A0A9P6I765"/>
<protein>
    <recommendedName>
        <fullName evidence="1">Chromo domain-containing protein</fullName>
    </recommendedName>
</protein>
<dbReference type="InterPro" id="IPR000953">
    <property type="entry name" value="Chromo/chromo_shadow_dom"/>
</dbReference>
<dbReference type="EMBL" id="JAATWM020000011">
    <property type="protein sequence ID" value="KAF9878157.1"/>
    <property type="molecule type" value="Genomic_DNA"/>
</dbReference>
<evidence type="ECO:0000313" key="2">
    <source>
        <dbReference type="EMBL" id="KAF9878157.1"/>
    </source>
</evidence>
<sequence length="196" mass="22343">MFASKVCRNNFSFGPDARLVTATRLDCDIGNITVESSSAGQEQRRRLQNYQHEDIITGHEFKRATKQVLLLTQRPADASKRLVPERIVQRKAPSKLYDYWNSFGQPREVTLGTEYFHIFDLMNHDFARGLQVQWEGYGTSDEDTTWEPAKKVRSLNPVLLCHYLEREGIGRRIVRMSMATGLSVSPPCSLYEAGGT</sequence>
<comment type="caution">
    <text evidence="2">The sequence shown here is derived from an EMBL/GenBank/DDBJ whole genome shotgun (WGS) entry which is preliminary data.</text>
</comment>
<dbReference type="RefSeq" id="XP_038747618.1">
    <property type="nucleotide sequence ID" value="XM_038886914.1"/>
</dbReference>
<accession>A0A9P6I765</accession>
<reference evidence="2" key="2">
    <citation type="submission" date="2020-11" db="EMBL/GenBank/DDBJ databases">
        <title>Whole genome sequencing of Colletotrichum sp.</title>
        <authorList>
            <person name="Li H."/>
        </authorList>
    </citation>
    <scope>NUCLEOTIDE SEQUENCE</scope>
    <source>
        <strain evidence="2">CkLH20</strain>
    </source>
</reference>
<gene>
    <name evidence="2" type="ORF">CkaCkLH20_04195</name>
</gene>
<keyword evidence="3" id="KW-1185">Reference proteome</keyword>
<dbReference type="GeneID" id="62159988"/>
<feature type="domain" description="Chromo" evidence="1">
    <location>
        <begin position="82"/>
        <end position="175"/>
    </location>
</feature>
<proteinExistence type="predicted"/>
<dbReference type="OrthoDB" id="433924at2759"/>